<dbReference type="EMBL" id="JAGPXC010000002">
    <property type="protein sequence ID" value="KAH6657632.1"/>
    <property type="molecule type" value="Genomic_DNA"/>
</dbReference>
<protein>
    <submittedName>
        <fullName evidence="2">Uncharacterized protein</fullName>
    </submittedName>
</protein>
<keyword evidence="1" id="KW-0472">Membrane</keyword>
<dbReference type="AlphaFoldDB" id="A0A9P8ZZU4"/>
<dbReference type="GeneID" id="70131009"/>
<dbReference type="OrthoDB" id="5227396at2759"/>
<proteinExistence type="predicted"/>
<name>A0A9P8ZZU4_9PEZI</name>
<comment type="caution">
    <text evidence="2">The sequence shown here is derived from an EMBL/GenBank/DDBJ whole genome shotgun (WGS) entry which is preliminary data.</text>
</comment>
<evidence type="ECO:0000313" key="2">
    <source>
        <dbReference type="EMBL" id="KAH6657632.1"/>
    </source>
</evidence>
<accession>A0A9P8ZZU4</accession>
<organism evidence="2 3">
    <name type="scientific">Truncatella angustata</name>
    <dbReference type="NCBI Taxonomy" id="152316"/>
    <lineage>
        <taxon>Eukaryota</taxon>
        <taxon>Fungi</taxon>
        <taxon>Dikarya</taxon>
        <taxon>Ascomycota</taxon>
        <taxon>Pezizomycotina</taxon>
        <taxon>Sordariomycetes</taxon>
        <taxon>Xylariomycetidae</taxon>
        <taxon>Amphisphaeriales</taxon>
        <taxon>Sporocadaceae</taxon>
        <taxon>Truncatella</taxon>
    </lineage>
</organism>
<dbReference type="RefSeq" id="XP_045961866.1">
    <property type="nucleotide sequence ID" value="XM_046102117.1"/>
</dbReference>
<sequence>MVRVGTPSDGSKPAGPYAAYQGPPSEFNTNLRKISAVALAVLLYSAAIPFNPAGWFFAVEGAFFVDALCSGIILLCACYFQWRIAGLTHALAISVPSPGGSTIRGGRIERGGSSTIFIWQSSNYWPYAVCEAVLLSLAEFGHSELLRRSIVIGVVSALWVLGWHATPRAYKTWAWEHIKSMWFWMILSELLKVGRPTVGRRARRF</sequence>
<feature type="transmembrane region" description="Helical" evidence="1">
    <location>
        <begin position="36"/>
        <end position="57"/>
    </location>
</feature>
<keyword evidence="1" id="KW-1133">Transmembrane helix</keyword>
<feature type="transmembrane region" description="Helical" evidence="1">
    <location>
        <begin position="63"/>
        <end position="82"/>
    </location>
</feature>
<keyword evidence="1" id="KW-0812">Transmembrane</keyword>
<gene>
    <name evidence="2" type="ORF">BKA67DRAFT_555847</name>
</gene>
<dbReference type="Proteomes" id="UP000758603">
    <property type="component" value="Unassembled WGS sequence"/>
</dbReference>
<evidence type="ECO:0000313" key="3">
    <source>
        <dbReference type="Proteomes" id="UP000758603"/>
    </source>
</evidence>
<keyword evidence="3" id="KW-1185">Reference proteome</keyword>
<evidence type="ECO:0000256" key="1">
    <source>
        <dbReference type="SAM" id="Phobius"/>
    </source>
</evidence>
<reference evidence="2" key="1">
    <citation type="journal article" date="2021" name="Nat. Commun.">
        <title>Genetic determinants of endophytism in the Arabidopsis root mycobiome.</title>
        <authorList>
            <person name="Mesny F."/>
            <person name="Miyauchi S."/>
            <person name="Thiergart T."/>
            <person name="Pickel B."/>
            <person name="Atanasova L."/>
            <person name="Karlsson M."/>
            <person name="Huettel B."/>
            <person name="Barry K.W."/>
            <person name="Haridas S."/>
            <person name="Chen C."/>
            <person name="Bauer D."/>
            <person name="Andreopoulos W."/>
            <person name="Pangilinan J."/>
            <person name="LaButti K."/>
            <person name="Riley R."/>
            <person name="Lipzen A."/>
            <person name="Clum A."/>
            <person name="Drula E."/>
            <person name="Henrissat B."/>
            <person name="Kohler A."/>
            <person name="Grigoriev I.V."/>
            <person name="Martin F.M."/>
            <person name="Hacquard S."/>
        </authorList>
    </citation>
    <scope>NUCLEOTIDE SEQUENCE</scope>
    <source>
        <strain evidence="2">MPI-SDFR-AT-0073</strain>
    </source>
</reference>